<protein>
    <submittedName>
        <fullName evidence="3">PHB depolymerase family esterase</fullName>
    </submittedName>
</protein>
<dbReference type="InterPro" id="IPR050955">
    <property type="entry name" value="Plant_Biomass_Hydrol_Est"/>
</dbReference>
<keyword evidence="1" id="KW-0732">Signal</keyword>
<dbReference type="PANTHER" id="PTHR43037">
    <property type="entry name" value="UNNAMED PRODUCT-RELATED"/>
    <property type="match status" value="1"/>
</dbReference>
<dbReference type="NCBIfam" id="TIGR01840">
    <property type="entry name" value="esterase_phb"/>
    <property type="match status" value="1"/>
</dbReference>
<dbReference type="InterPro" id="IPR010126">
    <property type="entry name" value="Esterase_phb"/>
</dbReference>
<evidence type="ECO:0000313" key="4">
    <source>
        <dbReference type="Proteomes" id="UP000716322"/>
    </source>
</evidence>
<dbReference type="EMBL" id="JAAQOM010000007">
    <property type="protein sequence ID" value="NIA54663.1"/>
    <property type="molecule type" value="Genomic_DNA"/>
</dbReference>
<accession>A0ABX0PDM9</accession>
<sequence>MKPYEQFVENILGAVRSGQGKDPAAATALIQDALRNAGLMPAAAEPAARTPFPDLNGMPDWLRRTGAPAGDWRARVDALRPRTPAATPDAPGQFLDGVFSNGAGSRRYRLYVPARAASGPRPLVVMLHGCQQSAGDFAAGTAMNRLAEEHGCLVLYPDQERGANSSNCWNWFDAAHQKRGQGEPALLAGMTGQVVQEHGADPRRVYVAGLSAGGAMAAVLGAAYPDVYAAVGVHSGLPAGAARDLMSGLHAMKGSGKGGRHAPLRRRVPLIVFHGDQDAVVHPSNGAALYRQFTGAGADASLREIEESGAAGAGRGHTRTTALDGGGRVVAEYWVVHGAGHAWAGGDPAGSYTDATGPDASAEMLRFFLDRTAG</sequence>
<evidence type="ECO:0000313" key="3">
    <source>
        <dbReference type="EMBL" id="NIA54663.1"/>
    </source>
</evidence>
<name>A0ABX0PDM9_9BURK</name>
<organism evidence="3 4">
    <name type="scientific">Telluria antibiotica</name>
    <dbReference type="NCBI Taxonomy" id="2717319"/>
    <lineage>
        <taxon>Bacteria</taxon>
        <taxon>Pseudomonadati</taxon>
        <taxon>Pseudomonadota</taxon>
        <taxon>Betaproteobacteria</taxon>
        <taxon>Burkholderiales</taxon>
        <taxon>Oxalobacteraceae</taxon>
        <taxon>Telluria group</taxon>
        <taxon>Telluria</taxon>
    </lineage>
</organism>
<gene>
    <name evidence="3" type="ORF">HAV22_13555</name>
</gene>
<reference evidence="3 4" key="1">
    <citation type="submission" date="2020-03" db="EMBL/GenBank/DDBJ databases">
        <title>Genome sequence of strain Massilia sp. TW-1.</title>
        <authorList>
            <person name="Chaudhary D.K."/>
        </authorList>
    </citation>
    <scope>NUCLEOTIDE SEQUENCE [LARGE SCALE GENOMIC DNA]</scope>
    <source>
        <strain evidence="3 4">TW-1</strain>
    </source>
</reference>
<proteinExistence type="predicted"/>
<dbReference type="Gene3D" id="3.40.50.1820">
    <property type="entry name" value="alpha/beta hydrolase"/>
    <property type="match status" value="1"/>
</dbReference>
<keyword evidence="2" id="KW-0378">Hydrolase</keyword>
<keyword evidence="4" id="KW-1185">Reference proteome</keyword>
<evidence type="ECO:0000256" key="2">
    <source>
        <dbReference type="ARBA" id="ARBA00022801"/>
    </source>
</evidence>
<dbReference type="InterPro" id="IPR029058">
    <property type="entry name" value="AB_hydrolase_fold"/>
</dbReference>
<dbReference type="SUPFAM" id="SSF53474">
    <property type="entry name" value="alpha/beta-Hydrolases"/>
    <property type="match status" value="2"/>
</dbReference>
<dbReference type="RefSeq" id="WP_166859605.1">
    <property type="nucleotide sequence ID" value="NZ_JAAQOM010000007.1"/>
</dbReference>
<dbReference type="Pfam" id="PF10503">
    <property type="entry name" value="Esterase_PHB"/>
    <property type="match status" value="1"/>
</dbReference>
<dbReference type="PANTHER" id="PTHR43037:SF1">
    <property type="entry name" value="BLL1128 PROTEIN"/>
    <property type="match status" value="1"/>
</dbReference>
<comment type="caution">
    <text evidence="3">The sequence shown here is derived from an EMBL/GenBank/DDBJ whole genome shotgun (WGS) entry which is preliminary data.</text>
</comment>
<evidence type="ECO:0000256" key="1">
    <source>
        <dbReference type="ARBA" id="ARBA00022729"/>
    </source>
</evidence>
<dbReference type="Proteomes" id="UP000716322">
    <property type="component" value="Unassembled WGS sequence"/>
</dbReference>